<dbReference type="Proteomes" id="UP000201838">
    <property type="component" value="Unassembled WGS sequence"/>
</dbReference>
<dbReference type="Pfam" id="PF02653">
    <property type="entry name" value="BPD_transp_2"/>
    <property type="match status" value="1"/>
</dbReference>
<dbReference type="InterPro" id="IPR052157">
    <property type="entry name" value="BCAA_transport_permease"/>
</dbReference>
<evidence type="ECO:0000256" key="3">
    <source>
        <dbReference type="ARBA" id="ARBA00022475"/>
    </source>
</evidence>
<comment type="subcellular location">
    <subcellularLocation>
        <location evidence="1">Cell membrane</location>
        <topology evidence="1">Multi-pass membrane protein</topology>
    </subcellularLocation>
</comment>
<feature type="transmembrane region" description="Helical" evidence="9">
    <location>
        <begin position="183"/>
        <end position="205"/>
    </location>
</feature>
<dbReference type="OrthoDB" id="9807115at2"/>
<evidence type="ECO:0000256" key="4">
    <source>
        <dbReference type="ARBA" id="ARBA00022692"/>
    </source>
</evidence>
<evidence type="ECO:0000256" key="6">
    <source>
        <dbReference type="ARBA" id="ARBA00022989"/>
    </source>
</evidence>
<keyword evidence="2" id="KW-0813">Transport</keyword>
<sequence length="307" mass="32598">MTQLFFEQLLNGLQLGMFLFLVSAGLTLVFGFMNIINLAHGSLFMIGAYAVAVLTNLTGSFFVGLILSFPVVAAFALVIELLIIRPLYHRDHLDQVLATFGLILFFNEGVSIVFGRTPLFLNVPEALSGAIQITETFSYPLYRITIIAVGLMVAAILWFIIVKTRTGMRIRAGTTNPEMIRALGVNIQALNTTIFVVGALFAGLAGGLSGPLTSVEVGMGENLLILSFVCIVIGGIGSIRGALLGALTVGLVDTLGRAFLPDLLGQFLDPATANGIGAALSSMSVYLLMIIVLIFKPTGLFPVARAA</sequence>
<comment type="similarity">
    <text evidence="8">Belongs to the binding-protein-dependent transport system permease family. LivHM subfamily.</text>
</comment>
<keyword evidence="5" id="KW-0029">Amino-acid transport</keyword>
<accession>A0A238IYF8</accession>
<feature type="transmembrane region" description="Helical" evidence="9">
    <location>
        <begin position="96"/>
        <end position="121"/>
    </location>
</feature>
<feature type="transmembrane region" description="Helical" evidence="9">
    <location>
        <begin position="273"/>
        <end position="295"/>
    </location>
</feature>
<gene>
    <name evidence="10" type="primary">livH_2</name>
    <name evidence="10" type="ORF">BOA8489_01175</name>
</gene>
<evidence type="ECO:0000256" key="5">
    <source>
        <dbReference type="ARBA" id="ARBA00022970"/>
    </source>
</evidence>
<keyword evidence="3" id="KW-1003">Cell membrane</keyword>
<dbReference type="PANTHER" id="PTHR11795:SF442">
    <property type="entry name" value="ABC TRANSPORTER ATP-BINDING PROTEIN"/>
    <property type="match status" value="1"/>
</dbReference>
<protein>
    <submittedName>
        <fullName evidence="10">High-affinity branched-chain amino acid transport system permease protein LivH</fullName>
    </submittedName>
</protein>
<keyword evidence="6 9" id="KW-1133">Transmembrane helix</keyword>
<keyword evidence="7 9" id="KW-0472">Membrane</keyword>
<dbReference type="InterPro" id="IPR001851">
    <property type="entry name" value="ABC_transp_permease"/>
</dbReference>
<name>A0A238IYF8_9RHOB</name>
<dbReference type="RefSeq" id="WP_093973077.1">
    <property type="nucleotide sequence ID" value="NZ_FXXQ01000003.1"/>
</dbReference>
<feature type="transmembrane region" description="Helical" evidence="9">
    <location>
        <begin position="12"/>
        <end position="31"/>
    </location>
</feature>
<keyword evidence="11" id="KW-1185">Reference proteome</keyword>
<dbReference type="EMBL" id="FXXQ01000003">
    <property type="protein sequence ID" value="SMX23073.1"/>
    <property type="molecule type" value="Genomic_DNA"/>
</dbReference>
<organism evidence="10 11">
    <name type="scientific">Boseongicola aestuarii</name>
    <dbReference type="NCBI Taxonomy" id="1470561"/>
    <lineage>
        <taxon>Bacteria</taxon>
        <taxon>Pseudomonadati</taxon>
        <taxon>Pseudomonadota</taxon>
        <taxon>Alphaproteobacteria</taxon>
        <taxon>Rhodobacterales</taxon>
        <taxon>Paracoccaceae</taxon>
        <taxon>Boseongicola</taxon>
    </lineage>
</organism>
<feature type="transmembrane region" description="Helical" evidence="9">
    <location>
        <begin position="38"/>
        <end position="55"/>
    </location>
</feature>
<feature type="transmembrane region" description="Helical" evidence="9">
    <location>
        <begin position="225"/>
        <end position="252"/>
    </location>
</feature>
<evidence type="ECO:0000313" key="10">
    <source>
        <dbReference type="EMBL" id="SMX23073.1"/>
    </source>
</evidence>
<keyword evidence="4 9" id="KW-0812">Transmembrane</keyword>
<reference evidence="10 11" key="1">
    <citation type="submission" date="2017-05" db="EMBL/GenBank/DDBJ databases">
        <authorList>
            <person name="Song R."/>
            <person name="Chenine A.L."/>
            <person name="Ruprecht R.M."/>
        </authorList>
    </citation>
    <scope>NUCLEOTIDE SEQUENCE [LARGE SCALE GENOMIC DNA]</scope>
    <source>
        <strain evidence="10 11">CECT 8489</strain>
    </source>
</reference>
<feature type="transmembrane region" description="Helical" evidence="9">
    <location>
        <begin position="141"/>
        <end position="162"/>
    </location>
</feature>
<evidence type="ECO:0000313" key="11">
    <source>
        <dbReference type="Proteomes" id="UP000201838"/>
    </source>
</evidence>
<dbReference type="CDD" id="cd06582">
    <property type="entry name" value="TM_PBP1_LivH_like"/>
    <property type="match status" value="1"/>
</dbReference>
<dbReference type="GO" id="GO:0006865">
    <property type="term" value="P:amino acid transport"/>
    <property type="evidence" value="ECO:0007669"/>
    <property type="project" value="UniProtKB-KW"/>
</dbReference>
<dbReference type="GO" id="GO:0005886">
    <property type="term" value="C:plasma membrane"/>
    <property type="evidence" value="ECO:0007669"/>
    <property type="project" value="UniProtKB-SubCell"/>
</dbReference>
<feature type="transmembrane region" description="Helical" evidence="9">
    <location>
        <begin position="61"/>
        <end position="84"/>
    </location>
</feature>
<proteinExistence type="inferred from homology"/>
<evidence type="ECO:0000256" key="9">
    <source>
        <dbReference type="SAM" id="Phobius"/>
    </source>
</evidence>
<dbReference type="AlphaFoldDB" id="A0A238IYF8"/>
<evidence type="ECO:0000256" key="1">
    <source>
        <dbReference type="ARBA" id="ARBA00004651"/>
    </source>
</evidence>
<dbReference type="GO" id="GO:0022857">
    <property type="term" value="F:transmembrane transporter activity"/>
    <property type="evidence" value="ECO:0007669"/>
    <property type="project" value="InterPro"/>
</dbReference>
<evidence type="ECO:0000256" key="8">
    <source>
        <dbReference type="ARBA" id="ARBA00037998"/>
    </source>
</evidence>
<dbReference type="PANTHER" id="PTHR11795">
    <property type="entry name" value="BRANCHED-CHAIN AMINO ACID TRANSPORT SYSTEM PERMEASE PROTEIN LIVH"/>
    <property type="match status" value="1"/>
</dbReference>
<evidence type="ECO:0000256" key="7">
    <source>
        <dbReference type="ARBA" id="ARBA00023136"/>
    </source>
</evidence>
<evidence type="ECO:0000256" key="2">
    <source>
        <dbReference type="ARBA" id="ARBA00022448"/>
    </source>
</evidence>